<dbReference type="Proteomes" id="UP000051677">
    <property type="component" value="Unassembled WGS sequence"/>
</dbReference>
<organism evidence="1 2">
    <name type="scientific">Mycobacterium gordonae</name>
    <dbReference type="NCBI Taxonomy" id="1778"/>
    <lineage>
        <taxon>Bacteria</taxon>
        <taxon>Bacillati</taxon>
        <taxon>Actinomycetota</taxon>
        <taxon>Actinomycetes</taxon>
        <taxon>Mycobacteriales</taxon>
        <taxon>Mycobacteriaceae</taxon>
        <taxon>Mycobacterium</taxon>
    </lineage>
</organism>
<dbReference type="AlphaFoldDB" id="A0A0Q2QTJ4"/>
<dbReference type="EMBL" id="LKTM01000379">
    <property type="protein sequence ID" value="KQH75358.1"/>
    <property type="molecule type" value="Genomic_DNA"/>
</dbReference>
<gene>
    <name evidence="1" type="ORF">AO501_24510</name>
</gene>
<protein>
    <submittedName>
        <fullName evidence="1">Uncharacterized protein</fullName>
    </submittedName>
</protein>
<evidence type="ECO:0000313" key="1">
    <source>
        <dbReference type="EMBL" id="KQH75358.1"/>
    </source>
</evidence>
<reference evidence="1 2" key="1">
    <citation type="submission" date="2015-10" db="EMBL/GenBank/DDBJ databases">
        <title>Mycobacterium gordonae draft genome assembly.</title>
        <authorList>
            <person name="Ustinova V."/>
            <person name="Smirnova T."/>
            <person name="Blagodatskikh K."/>
            <person name="Varlamov D."/>
            <person name="Larionova E."/>
            <person name="Chernousova L."/>
        </authorList>
    </citation>
    <scope>NUCLEOTIDE SEQUENCE [LARGE SCALE GENOMIC DNA]</scope>
    <source>
        <strain evidence="1 2">CTRI 14-8773</strain>
    </source>
</reference>
<accession>A0A0Q2QTJ4</accession>
<name>A0A0Q2QTJ4_MYCGO</name>
<sequence length="368" mass="40150">MAKVMRDMAKCLKDDDRTALELRASAIAQGYTPEILQQLTNLSEDIVVVAGQLSTWFGKEVRGLPSAFGARVDAVLQGAVQRVAKQHNAVDTYLRSMHPALRQGVAPVFAATRIFYCAGEANNYPKHIAYFLPEDEGVKHSTYKKTYYFANTHNALISGASAPLAKAHLDLGRPFDSADAQFKLIPTLGVLAHEHGHFVHRAETDYEAINQVDRWCSVAMQEIAADVFGTLILSDVWASTMDVDPDDVIVYHLAECLRYVGRGLGIYPDSDGMGLQLEYLLRLGALELHAGVLRGNPGTVRTGLRSLARVLADHLLGGNGLTAIDFFATYGPPGLQKLLPLVHKLAAKPIVQIHYGQEWLNATAPGPV</sequence>
<comment type="caution">
    <text evidence="1">The sequence shown here is derived from an EMBL/GenBank/DDBJ whole genome shotgun (WGS) entry which is preliminary data.</text>
</comment>
<proteinExistence type="predicted"/>
<evidence type="ECO:0000313" key="2">
    <source>
        <dbReference type="Proteomes" id="UP000051677"/>
    </source>
</evidence>